<proteinExistence type="predicted"/>
<organism evidence="2 3">
    <name type="scientific">Duganella lactea</name>
    <dbReference type="NCBI Taxonomy" id="2692173"/>
    <lineage>
        <taxon>Bacteria</taxon>
        <taxon>Pseudomonadati</taxon>
        <taxon>Pseudomonadota</taxon>
        <taxon>Betaproteobacteria</taxon>
        <taxon>Burkholderiales</taxon>
        <taxon>Oxalobacteraceae</taxon>
        <taxon>Telluria group</taxon>
        <taxon>Duganella</taxon>
    </lineage>
</organism>
<accession>A0A6L8MKC7</accession>
<dbReference type="Proteomes" id="UP000474565">
    <property type="component" value="Unassembled WGS sequence"/>
</dbReference>
<name>A0A6L8MKC7_9BURK</name>
<dbReference type="EMBL" id="WWCP01000015">
    <property type="protein sequence ID" value="MYM83094.1"/>
    <property type="molecule type" value="Genomic_DNA"/>
</dbReference>
<reference evidence="2 3" key="1">
    <citation type="submission" date="2019-12" db="EMBL/GenBank/DDBJ databases">
        <title>Novel species isolated from a subtropical stream in China.</title>
        <authorList>
            <person name="Lu H."/>
        </authorList>
    </citation>
    <scope>NUCLEOTIDE SEQUENCE [LARGE SCALE GENOMIC DNA]</scope>
    <source>
        <strain evidence="2 3">FT50W</strain>
    </source>
</reference>
<evidence type="ECO:0000256" key="1">
    <source>
        <dbReference type="SAM" id="MobiDB-lite"/>
    </source>
</evidence>
<evidence type="ECO:0000313" key="2">
    <source>
        <dbReference type="EMBL" id="MYM83094.1"/>
    </source>
</evidence>
<gene>
    <name evidence="2" type="ORF">GTP44_14155</name>
</gene>
<protein>
    <submittedName>
        <fullName evidence="2">Uncharacterized protein</fullName>
    </submittedName>
</protein>
<comment type="caution">
    <text evidence="2">The sequence shown here is derived from an EMBL/GenBank/DDBJ whole genome shotgun (WGS) entry which is preliminary data.</text>
</comment>
<sequence>MATDAAANRSPDSKQLIFVTKRDGVKTPDRQAQFDAASAAGLGGGQRHLRRKSSPRARAVDAVIDLRAASAKVRPSAASNRGMPRGSLIA</sequence>
<feature type="region of interest" description="Disordered" evidence="1">
    <location>
        <begin position="37"/>
        <end position="56"/>
    </location>
</feature>
<evidence type="ECO:0000313" key="3">
    <source>
        <dbReference type="Proteomes" id="UP000474565"/>
    </source>
</evidence>
<dbReference type="AlphaFoldDB" id="A0A6L8MKC7"/>
<dbReference type="RefSeq" id="WP_161019932.1">
    <property type="nucleotide sequence ID" value="NZ_WWCP01000015.1"/>
</dbReference>